<dbReference type="PANTHER" id="PTHR30383">
    <property type="entry name" value="THIOESTERASE 1/PROTEASE 1/LYSOPHOSPHOLIPASE L1"/>
    <property type="match status" value="1"/>
</dbReference>
<evidence type="ECO:0000313" key="3">
    <source>
        <dbReference type="EMBL" id="MCJ2188911.1"/>
    </source>
</evidence>
<name>A0ABT0BVS2_9SPHN</name>
<dbReference type="EMBL" id="JALHLG010000052">
    <property type="protein sequence ID" value="MCJ2188911.1"/>
    <property type="molecule type" value="Genomic_DNA"/>
</dbReference>
<feature type="domain" description="SGNH hydrolase-type esterase" evidence="2">
    <location>
        <begin position="81"/>
        <end position="230"/>
    </location>
</feature>
<proteinExistence type="predicted"/>
<dbReference type="Proteomes" id="UP001202281">
    <property type="component" value="Unassembled WGS sequence"/>
</dbReference>
<evidence type="ECO:0000259" key="2">
    <source>
        <dbReference type="Pfam" id="PF13472"/>
    </source>
</evidence>
<dbReference type="InterPro" id="IPR051532">
    <property type="entry name" value="Ester_Hydrolysis_Enzymes"/>
</dbReference>
<sequence length="268" mass="27771">MTLRLRFVLAGLALAAAVYLGLAMWQTHRRAALSGLTDAPCTAAGRSVTGNDYDDWGALCFYRAQNARLRASGQRPEVVMIGDSITMGWPGQGAAVVNRGIGKQSSSQILLRFIQDAAALKPRVVHILAGTNDVAGTTGPVTPGQLEDNLRAMITLAQARGLPVVLGTVPPAAGSRAGIARVNTVIRRIARNSHAVVLADYHAVLANPDGTPKAGLLADGTHPSPAGYAAMQPVFARAVRSAKAIAGKPVTSPPDALPPDSGKPPSSR</sequence>
<dbReference type="PANTHER" id="PTHR30383:SF5">
    <property type="entry name" value="SGNH HYDROLASE-TYPE ESTERASE DOMAIN-CONTAINING PROTEIN"/>
    <property type="match status" value="1"/>
</dbReference>
<evidence type="ECO:0000313" key="4">
    <source>
        <dbReference type="Proteomes" id="UP001202281"/>
    </source>
</evidence>
<dbReference type="RefSeq" id="WP_243923922.1">
    <property type="nucleotide sequence ID" value="NZ_JALHLG010000052.1"/>
</dbReference>
<dbReference type="Pfam" id="PF13472">
    <property type="entry name" value="Lipase_GDSL_2"/>
    <property type="match status" value="1"/>
</dbReference>
<dbReference type="InterPro" id="IPR036514">
    <property type="entry name" value="SGNH_hydro_sf"/>
</dbReference>
<reference evidence="3 4" key="1">
    <citation type="submission" date="2022-04" db="EMBL/GenBank/DDBJ databases">
        <title>Identification of a novel bacterium isolated from mangrove sediments.</title>
        <authorList>
            <person name="Pan X."/>
        </authorList>
    </citation>
    <scope>NUCLEOTIDE SEQUENCE [LARGE SCALE GENOMIC DNA]</scope>
    <source>
        <strain evidence="3 4">B2638</strain>
    </source>
</reference>
<protein>
    <submittedName>
        <fullName evidence="3">GDSL-type esterase/lipase family protein</fullName>
    </submittedName>
</protein>
<comment type="caution">
    <text evidence="3">The sequence shown here is derived from an EMBL/GenBank/DDBJ whole genome shotgun (WGS) entry which is preliminary data.</text>
</comment>
<evidence type="ECO:0000256" key="1">
    <source>
        <dbReference type="SAM" id="MobiDB-lite"/>
    </source>
</evidence>
<dbReference type="Gene3D" id="3.40.50.1110">
    <property type="entry name" value="SGNH hydrolase"/>
    <property type="match status" value="1"/>
</dbReference>
<organism evidence="3 4">
    <name type="scientific">Novosphingobium beihaiensis</name>
    <dbReference type="NCBI Taxonomy" id="2930389"/>
    <lineage>
        <taxon>Bacteria</taxon>
        <taxon>Pseudomonadati</taxon>
        <taxon>Pseudomonadota</taxon>
        <taxon>Alphaproteobacteria</taxon>
        <taxon>Sphingomonadales</taxon>
        <taxon>Sphingomonadaceae</taxon>
        <taxon>Novosphingobium</taxon>
    </lineage>
</organism>
<feature type="region of interest" description="Disordered" evidence="1">
    <location>
        <begin position="246"/>
        <end position="268"/>
    </location>
</feature>
<dbReference type="InterPro" id="IPR013830">
    <property type="entry name" value="SGNH_hydro"/>
</dbReference>
<dbReference type="SUPFAM" id="SSF52266">
    <property type="entry name" value="SGNH hydrolase"/>
    <property type="match status" value="1"/>
</dbReference>
<accession>A0ABT0BVS2</accession>
<keyword evidence="4" id="KW-1185">Reference proteome</keyword>
<gene>
    <name evidence="3" type="ORF">MTR66_19095</name>
</gene>